<name>A0A1U7D0P2_9RHOB</name>
<dbReference type="EMBL" id="CP014796">
    <property type="protein sequence ID" value="APX21702.1"/>
    <property type="molecule type" value="Genomic_DNA"/>
</dbReference>
<dbReference type="STRING" id="1229727.Ga0080559_TMP906"/>
<evidence type="ECO:0000313" key="1">
    <source>
        <dbReference type="EMBL" id="APX21702.1"/>
    </source>
</evidence>
<evidence type="ECO:0000313" key="2">
    <source>
        <dbReference type="Proteomes" id="UP000186559"/>
    </source>
</evidence>
<keyword evidence="1" id="KW-0378">Hydrolase</keyword>
<dbReference type="GO" id="GO:0016787">
    <property type="term" value="F:hydrolase activity"/>
    <property type="evidence" value="ECO:0007669"/>
    <property type="project" value="UniProtKB-KW"/>
</dbReference>
<accession>A0A1U7D0P2</accession>
<protein>
    <submittedName>
        <fullName evidence="1">Putative hydrolase of the metallo-beta-lactamase superfamily</fullName>
    </submittedName>
</protein>
<proteinExistence type="predicted"/>
<dbReference type="Proteomes" id="UP000186559">
    <property type="component" value="Chromosome"/>
</dbReference>
<dbReference type="RefSeq" id="WP_076622287.1">
    <property type="nucleotide sequence ID" value="NZ_BMEW01000002.1"/>
</dbReference>
<organism evidence="1 2">
    <name type="scientific">Salipiger profundus</name>
    <dbReference type="NCBI Taxonomy" id="1229727"/>
    <lineage>
        <taxon>Bacteria</taxon>
        <taxon>Pseudomonadati</taxon>
        <taxon>Pseudomonadota</taxon>
        <taxon>Alphaproteobacteria</taxon>
        <taxon>Rhodobacterales</taxon>
        <taxon>Roseobacteraceae</taxon>
        <taxon>Salipiger</taxon>
    </lineage>
</organism>
<reference evidence="1 2" key="1">
    <citation type="submission" date="2016-03" db="EMBL/GenBank/DDBJ databases">
        <title>Deep-sea bacteria in the southern Pacific.</title>
        <authorList>
            <person name="Tang K."/>
        </authorList>
    </citation>
    <scope>NUCLEOTIDE SEQUENCE [LARGE SCALE GENOMIC DNA]</scope>
    <source>
        <strain evidence="1 2">JLT2016</strain>
    </source>
</reference>
<keyword evidence="2" id="KW-1185">Reference proteome</keyword>
<dbReference type="AlphaFoldDB" id="A0A1U7D0P2"/>
<sequence length="144" mass="14898">MPSKIETALVALQGALSGHAATVLRSADLPVECPEAGVLNIVPGDPREVGRQLGTGRREFECVIEIEAVVQGATDTLRDAGLDASLISAAGLLLADRSLGGAVDYLDIDAPQETDEVPMAGAETLKGAVLPVTLFYVTTANPME</sequence>
<gene>
    <name evidence="1" type="ORF">Ga0080559_TMP906</name>
</gene>
<dbReference type="KEGG" id="tpro:Ga0080559_TMP906"/>